<keyword evidence="4" id="KW-0732">Signal</keyword>
<dbReference type="CDD" id="cd02696">
    <property type="entry name" value="MurNAc-LAA"/>
    <property type="match status" value="1"/>
</dbReference>
<reference evidence="6 7" key="1">
    <citation type="submission" date="2017-02" db="EMBL/GenBank/DDBJ databases">
        <title>Ketogulonicigenium robustum SPU B003 Genome sequencing and assembly.</title>
        <authorList>
            <person name="Li Y."/>
            <person name="Liu L."/>
            <person name="Wang C."/>
            <person name="Zhang M."/>
            <person name="Zhang T."/>
            <person name="Zhang Y."/>
        </authorList>
    </citation>
    <scope>NUCLEOTIDE SEQUENCE [LARGE SCALE GENOMIC DNA]</scope>
    <source>
        <strain evidence="6 7">SPU_B003</strain>
    </source>
</reference>
<dbReference type="PANTHER" id="PTHR30404:SF0">
    <property type="entry name" value="N-ACETYLMURAMOYL-L-ALANINE AMIDASE AMIC"/>
    <property type="match status" value="1"/>
</dbReference>
<dbReference type="EMBL" id="CP019937">
    <property type="protein sequence ID" value="ARO14323.1"/>
    <property type="molecule type" value="Genomic_DNA"/>
</dbReference>
<evidence type="ECO:0000313" key="7">
    <source>
        <dbReference type="Proteomes" id="UP000242447"/>
    </source>
</evidence>
<dbReference type="OrthoDB" id="9806267at2"/>
<evidence type="ECO:0000256" key="4">
    <source>
        <dbReference type="SAM" id="SignalP"/>
    </source>
</evidence>
<organism evidence="6 7">
    <name type="scientific">Ketogulonicigenium robustum</name>
    <dbReference type="NCBI Taxonomy" id="92947"/>
    <lineage>
        <taxon>Bacteria</taxon>
        <taxon>Pseudomonadati</taxon>
        <taxon>Pseudomonadota</taxon>
        <taxon>Alphaproteobacteria</taxon>
        <taxon>Rhodobacterales</taxon>
        <taxon>Roseobacteraceae</taxon>
        <taxon>Ketogulonicigenium</taxon>
    </lineage>
</organism>
<feature type="domain" description="MurNAc-LAA" evidence="5">
    <location>
        <begin position="230"/>
        <end position="385"/>
    </location>
</feature>
<keyword evidence="7" id="KW-1185">Reference proteome</keyword>
<sequence>MLRAIWLALVFALCSAGAQAQMAGLARLDAGQSRIVVEGGGAALDLGLSQVVPWRVFTLDEPRRLVLDFRAVDFGQARAADLLQGLPEAALRFGAMRPGWSRLVLDLPAPLRVASAEMRVDAGNGAARLQVRLAPTDAESFMHDAGIPQATGWDMIPAAVPKPNEDGRLVVAIDAGHGGIDPGAQRDGVVEARLMLTLAHELADALQRTGDFQPVLTRSEDVFVPLSERMTLARAAGADVFISLHVDAVDQPQVRGAVVYTQGAEAADRATALMAERHNRGDLLGGVDLAGQDDTVAGVLMDLARRETGPASERLATALVTHLRGAGAAMNDHPHRRAPLWVLNAADFPSVLIEAGFISNPAERTRLDTVIGRQAIILGIVSGLQDWAQSESALGPLQRR</sequence>
<dbReference type="PANTHER" id="PTHR30404">
    <property type="entry name" value="N-ACETYLMURAMOYL-L-ALANINE AMIDASE"/>
    <property type="match status" value="1"/>
</dbReference>
<dbReference type="InterPro" id="IPR050695">
    <property type="entry name" value="N-acetylmuramoyl_amidase_3"/>
</dbReference>
<dbReference type="GO" id="GO:0008745">
    <property type="term" value="F:N-acetylmuramoyl-L-alanine amidase activity"/>
    <property type="evidence" value="ECO:0007669"/>
    <property type="project" value="UniProtKB-EC"/>
</dbReference>
<evidence type="ECO:0000256" key="2">
    <source>
        <dbReference type="ARBA" id="ARBA00011901"/>
    </source>
</evidence>
<name>A0A1W6NYU8_9RHOB</name>
<protein>
    <recommendedName>
        <fullName evidence="2">N-acetylmuramoyl-L-alanine amidase</fullName>
        <ecNumber evidence="2">3.5.1.28</ecNumber>
    </recommendedName>
</protein>
<dbReference type="SUPFAM" id="SSF53187">
    <property type="entry name" value="Zn-dependent exopeptidases"/>
    <property type="match status" value="1"/>
</dbReference>
<comment type="catalytic activity">
    <reaction evidence="1">
        <text>Hydrolyzes the link between N-acetylmuramoyl residues and L-amino acid residues in certain cell-wall glycopeptides.</text>
        <dbReference type="EC" id="3.5.1.28"/>
    </reaction>
</comment>
<gene>
    <name evidence="6" type="primary">amiA</name>
    <name evidence="6" type="ORF">BVG79_00971</name>
</gene>
<accession>A0A1W6NYU8</accession>
<dbReference type="AlphaFoldDB" id="A0A1W6NYU8"/>
<dbReference type="EC" id="3.5.1.28" evidence="2"/>
<evidence type="ECO:0000313" key="6">
    <source>
        <dbReference type="EMBL" id="ARO14323.1"/>
    </source>
</evidence>
<dbReference type="InterPro" id="IPR002508">
    <property type="entry name" value="MurNAc-LAA_cat"/>
</dbReference>
<proteinExistence type="predicted"/>
<dbReference type="RefSeq" id="WP_085785892.1">
    <property type="nucleotide sequence ID" value="NZ_CP019937.1"/>
</dbReference>
<dbReference type="SMART" id="SM00646">
    <property type="entry name" value="Ami_3"/>
    <property type="match status" value="1"/>
</dbReference>
<dbReference type="Pfam" id="PF01520">
    <property type="entry name" value="Amidase_3"/>
    <property type="match status" value="1"/>
</dbReference>
<dbReference type="KEGG" id="kro:BVG79_00971"/>
<feature type="signal peptide" evidence="4">
    <location>
        <begin position="1"/>
        <end position="20"/>
    </location>
</feature>
<dbReference type="Gene3D" id="3.40.630.40">
    <property type="entry name" value="Zn-dependent exopeptidases"/>
    <property type="match status" value="1"/>
</dbReference>
<evidence type="ECO:0000256" key="1">
    <source>
        <dbReference type="ARBA" id="ARBA00001561"/>
    </source>
</evidence>
<dbReference type="GO" id="GO:0030288">
    <property type="term" value="C:outer membrane-bounded periplasmic space"/>
    <property type="evidence" value="ECO:0007669"/>
    <property type="project" value="TreeGrafter"/>
</dbReference>
<evidence type="ECO:0000259" key="5">
    <source>
        <dbReference type="SMART" id="SM00646"/>
    </source>
</evidence>
<dbReference type="STRING" id="92947.BVG79_00971"/>
<dbReference type="GO" id="GO:0009253">
    <property type="term" value="P:peptidoglycan catabolic process"/>
    <property type="evidence" value="ECO:0007669"/>
    <property type="project" value="InterPro"/>
</dbReference>
<evidence type="ECO:0000256" key="3">
    <source>
        <dbReference type="ARBA" id="ARBA00022801"/>
    </source>
</evidence>
<dbReference type="Gene3D" id="2.60.40.3500">
    <property type="match status" value="1"/>
</dbReference>
<keyword evidence="3 6" id="KW-0378">Hydrolase</keyword>
<feature type="chain" id="PRO_5013071765" description="N-acetylmuramoyl-L-alanine amidase" evidence="4">
    <location>
        <begin position="21"/>
        <end position="400"/>
    </location>
</feature>
<dbReference type="Proteomes" id="UP000242447">
    <property type="component" value="Chromosome"/>
</dbReference>